<evidence type="ECO:0000256" key="3">
    <source>
        <dbReference type="SAM" id="MobiDB-lite"/>
    </source>
</evidence>
<dbReference type="AlphaFoldDB" id="A0A641AQA5"/>
<keyword evidence="4" id="KW-1133">Transmembrane helix</keyword>
<dbReference type="GO" id="GO:0016020">
    <property type="term" value="C:membrane"/>
    <property type="evidence" value="ECO:0007669"/>
    <property type="project" value="UniProtKB-SubCell"/>
</dbReference>
<dbReference type="Pfam" id="PF13577">
    <property type="entry name" value="SnoaL_4"/>
    <property type="match status" value="1"/>
</dbReference>
<evidence type="ECO:0000256" key="1">
    <source>
        <dbReference type="ARBA" id="ARBA00004370"/>
    </source>
</evidence>
<evidence type="ECO:0000259" key="5">
    <source>
        <dbReference type="Pfam" id="PF13577"/>
    </source>
</evidence>
<organism evidence="6 7">
    <name type="scientific">Aeromicrobium fastidiosum</name>
    <dbReference type="NCBI Taxonomy" id="52699"/>
    <lineage>
        <taxon>Bacteria</taxon>
        <taxon>Bacillati</taxon>
        <taxon>Actinomycetota</taxon>
        <taxon>Actinomycetes</taxon>
        <taxon>Propionibacteriales</taxon>
        <taxon>Nocardioidaceae</taxon>
        <taxon>Aeromicrobium</taxon>
    </lineage>
</organism>
<name>A0A641AQA5_9ACTN</name>
<dbReference type="Proteomes" id="UP001515100">
    <property type="component" value="Unassembled WGS sequence"/>
</dbReference>
<evidence type="ECO:0000256" key="4">
    <source>
        <dbReference type="SAM" id="Phobius"/>
    </source>
</evidence>
<comment type="subcellular location">
    <subcellularLocation>
        <location evidence="1">Membrane</location>
    </subcellularLocation>
</comment>
<evidence type="ECO:0000313" key="6">
    <source>
        <dbReference type="EMBL" id="KAA1380125.1"/>
    </source>
</evidence>
<dbReference type="OrthoDB" id="3472661at2"/>
<proteinExistence type="predicted"/>
<evidence type="ECO:0000313" key="7">
    <source>
        <dbReference type="Proteomes" id="UP001515100"/>
    </source>
</evidence>
<gene>
    <name evidence="6" type="ORF">ESP62_002675</name>
</gene>
<dbReference type="SUPFAM" id="SSF54427">
    <property type="entry name" value="NTF2-like"/>
    <property type="match status" value="1"/>
</dbReference>
<sequence length="215" mass="22749">MTSTSTSTSTMHTDEPVEVVDDVDTDLTADDTADDAGDDTPATATASGMKRGGWLLLLLLVAALVAASGAFAWWQASHDADRIAAQTRDTVLIEARQGIETMNTLDYRSVDKGVKAWSQVTTGTLRDQLAGVSADDRTLLAEQKKISTGKVVDAAVIDVDDTTATVIAAVEVTVQDAAKPGSEPTVKRNRFSADLVKTGGRWKLESLQQVAVNLS</sequence>
<dbReference type="PANTHER" id="PTHR37042:SF4">
    <property type="entry name" value="OUTER MEMBRANE PROTEIN RV1973"/>
    <property type="match status" value="1"/>
</dbReference>
<dbReference type="InterPro" id="IPR032710">
    <property type="entry name" value="NTF2-like_dom_sf"/>
</dbReference>
<dbReference type="InterPro" id="IPR037401">
    <property type="entry name" value="SnoaL-like"/>
</dbReference>
<protein>
    <recommendedName>
        <fullName evidence="5">SnoaL-like domain-containing protein</fullName>
    </recommendedName>
</protein>
<feature type="region of interest" description="Disordered" evidence="3">
    <location>
        <begin position="1"/>
        <end position="20"/>
    </location>
</feature>
<feature type="transmembrane region" description="Helical" evidence="4">
    <location>
        <begin position="54"/>
        <end position="74"/>
    </location>
</feature>
<accession>A0A641AQA5</accession>
<evidence type="ECO:0000256" key="2">
    <source>
        <dbReference type="ARBA" id="ARBA00023136"/>
    </source>
</evidence>
<reference evidence="6" key="1">
    <citation type="submission" date="2019-09" db="EMBL/GenBank/DDBJ databases">
        <authorList>
            <person name="Li J."/>
        </authorList>
    </citation>
    <scope>NUCLEOTIDE SEQUENCE [LARGE SCALE GENOMIC DNA]</scope>
    <source>
        <strain evidence="6">NRBC 14897</strain>
    </source>
</reference>
<dbReference type="RefSeq" id="WP_129180289.1">
    <property type="nucleotide sequence ID" value="NZ_JAGIOG010000001.1"/>
</dbReference>
<feature type="compositionally biased region" description="Low complexity" evidence="3">
    <location>
        <begin position="1"/>
        <end position="10"/>
    </location>
</feature>
<comment type="caution">
    <text evidence="6">The sequence shown here is derived from an EMBL/GenBank/DDBJ whole genome shotgun (WGS) entry which is preliminary data.</text>
</comment>
<dbReference type="PANTHER" id="PTHR37042">
    <property type="entry name" value="OUTER MEMBRANE PROTEIN RV1973"/>
    <property type="match status" value="1"/>
</dbReference>
<keyword evidence="2 4" id="KW-0472">Membrane</keyword>
<keyword evidence="4" id="KW-0812">Transmembrane</keyword>
<dbReference type="Gene3D" id="3.10.450.50">
    <property type="match status" value="1"/>
</dbReference>
<dbReference type="EMBL" id="SDPP02000001">
    <property type="protein sequence ID" value="KAA1380125.1"/>
    <property type="molecule type" value="Genomic_DNA"/>
</dbReference>
<feature type="domain" description="SnoaL-like" evidence="5">
    <location>
        <begin position="129"/>
        <end position="206"/>
    </location>
</feature>
<keyword evidence="7" id="KW-1185">Reference proteome</keyword>